<evidence type="ECO:0000313" key="8">
    <source>
        <dbReference type="Proteomes" id="UP000179807"/>
    </source>
</evidence>
<dbReference type="SUPFAM" id="SSF50129">
    <property type="entry name" value="GroES-like"/>
    <property type="match status" value="1"/>
</dbReference>
<dbReference type="InterPro" id="IPR037124">
    <property type="entry name" value="Chaperonin_GroES_sf"/>
</dbReference>
<dbReference type="GO" id="GO:0051087">
    <property type="term" value="F:protein-folding chaperone binding"/>
    <property type="evidence" value="ECO:0007669"/>
    <property type="project" value="TreeGrafter"/>
</dbReference>
<dbReference type="AlphaFoldDB" id="A0A1J4JN37"/>
<keyword evidence="8" id="KW-1185">Reference proteome</keyword>
<evidence type="ECO:0000313" key="7">
    <source>
        <dbReference type="EMBL" id="OHT00491.1"/>
    </source>
</evidence>
<dbReference type="GeneID" id="94843407"/>
<dbReference type="VEuPathDB" id="TrichDB:TRFO_32806"/>
<dbReference type="InterPro" id="IPR011032">
    <property type="entry name" value="GroES-like_sf"/>
</dbReference>
<comment type="caution">
    <text evidence="7">The sequence shown here is derived from an EMBL/GenBank/DDBJ whole genome shotgun (WGS) entry which is preliminary data.</text>
</comment>
<evidence type="ECO:0000256" key="3">
    <source>
        <dbReference type="ARBA" id="ARBA00031971"/>
    </source>
</evidence>
<dbReference type="GO" id="GO:0044183">
    <property type="term" value="F:protein folding chaperone"/>
    <property type="evidence" value="ECO:0007669"/>
    <property type="project" value="InterPro"/>
</dbReference>
<proteinExistence type="inferred from homology"/>
<evidence type="ECO:0000256" key="2">
    <source>
        <dbReference type="ARBA" id="ARBA00023186"/>
    </source>
</evidence>
<dbReference type="InterPro" id="IPR020818">
    <property type="entry name" value="Chaperonin_GroES"/>
</dbReference>
<dbReference type="Proteomes" id="UP000179807">
    <property type="component" value="Unassembled WGS sequence"/>
</dbReference>
<dbReference type="Gene3D" id="2.30.33.40">
    <property type="entry name" value="GroES chaperonin"/>
    <property type="match status" value="1"/>
</dbReference>
<gene>
    <name evidence="7" type="primary">groS</name>
    <name evidence="7" type="ORF">TRFO_32806</name>
</gene>
<protein>
    <recommendedName>
        <fullName evidence="4">20 kDa chaperonin, chloroplastic</fullName>
    </recommendedName>
    <alternativeName>
        <fullName evidence="3">Chaperonin 10</fullName>
    </alternativeName>
    <alternativeName>
        <fullName evidence="5">Protein Cpn21</fullName>
    </alternativeName>
</protein>
<reference evidence="7" key="1">
    <citation type="submission" date="2016-10" db="EMBL/GenBank/DDBJ databases">
        <authorList>
            <person name="Benchimol M."/>
            <person name="Almeida L.G."/>
            <person name="Vasconcelos A.T."/>
            <person name="Perreira-Neves A."/>
            <person name="Rosa I.A."/>
            <person name="Tasca T."/>
            <person name="Bogo M.R."/>
            <person name="de Souza W."/>
        </authorList>
    </citation>
    <scope>NUCLEOTIDE SEQUENCE [LARGE SCALE GENOMIC DNA]</scope>
    <source>
        <strain evidence="7">K</strain>
    </source>
</reference>
<dbReference type="OrthoDB" id="184876at2759"/>
<evidence type="ECO:0000256" key="6">
    <source>
        <dbReference type="RuleBase" id="RU003479"/>
    </source>
</evidence>
<dbReference type="SMART" id="SM00883">
    <property type="entry name" value="Cpn10"/>
    <property type="match status" value="1"/>
</dbReference>
<dbReference type="PANTHER" id="PTHR10772">
    <property type="entry name" value="10 KDA HEAT SHOCK PROTEIN"/>
    <property type="match status" value="1"/>
</dbReference>
<dbReference type="PRINTS" id="PR00297">
    <property type="entry name" value="CHAPERONIN10"/>
</dbReference>
<dbReference type="GO" id="GO:0005739">
    <property type="term" value="C:mitochondrion"/>
    <property type="evidence" value="ECO:0007669"/>
    <property type="project" value="TreeGrafter"/>
</dbReference>
<dbReference type="CDD" id="cd00320">
    <property type="entry name" value="cpn10"/>
    <property type="match status" value="1"/>
</dbReference>
<evidence type="ECO:0000256" key="1">
    <source>
        <dbReference type="ARBA" id="ARBA00006975"/>
    </source>
</evidence>
<dbReference type="GO" id="GO:0046872">
    <property type="term" value="F:metal ion binding"/>
    <property type="evidence" value="ECO:0007669"/>
    <property type="project" value="TreeGrafter"/>
</dbReference>
<dbReference type="GO" id="GO:0051082">
    <property type="term" value="F:unfolded protein binding"/>
    <property type="evidence" value="ECO:0007669"/>
    <property type="project" value="TreeGrafter"/>
</dbReference>
<dbReference type="RefSeq" id="XP_068353627.1">
    <property type="nucleotide sequence ID" value="XM_068508703.1"/>
</dbReference>
<keyword evidence="2 6" id="KW-0143">Chaperone</keyword>
<sequence length="109" mass="12045">MISSCVASFGRFFASKLGIRPLGPRVVIELDKKEEKVGGLYVPQTAQQQIHQGTVLAVGQGRYIEDKLIPCTVKVGQRVMLPQFGGQVVKLNNQEYTIIDEEMVLGILE</sequence>
<name>A0A1J4JN37_9EUKA</name>
<dbReference type="GO" id="GO:0005524">
    <property type="term" value="F:ATP binding"/>
    <property type="evidence" value="ECO:0007669"/>
    <property type="project" value="InterPro"/>
</dbReference>
<dbReference type="Pfam" id="PF00166">
    <property type="entry name" value="Cpn10"/>
    <property type="match status" value="1"/>
</dbReference>
<comment type="similarity">
    <text evidence="1 6">Belongs to the GroES chaperonin family.</text>
</comment>
<accession>A0A1J4JN37</accession>
<evidence type="ECO:0000256" key="5">
    <source>
        <dbReference type="ARBA" id="ARBA00079398"/>
    </source>
</evidence>
<dbReference type="FunFam" id="2.30.33.40:FF:000001">
    <property type="entry name" value="10 kDa chaperonin"/>
    <property type="match status" value="1"/>
</dbReference>
<organism evidence="7 8">
    <name type="scientific">Tritrichomonas foetus</name>
    <dbReference type="NCBI Taxonomy" id="1144522"/>
    <lineage>
        <taxon>Eukaryota</taxon>
        <taxon>Metamonada</taxon>
        <taxon>Parabasalia</taxon>
        <taxon>Tritrichomonadida</taxon>
        <taxon>Tritrichomonadidae</taxon>
        <taxon>Tritrichomonas</taxon>
    </lineage>
</organism>
<dbReference type="PANTHER" id="PTHR10772:SF0">
    <property type="entry name" value="10 KDA HEAT SHOCK PROTEIN, MITOCHONDRIAL"/>
    <property type="match status" value="1"/>
</dbReference>
<dbReference type="EMBL" id="MLAK01000952">
    <property type="protein sequence ID" value="OHT00491.1"/>
    <property type="molecule type" value="Genomic_DNA"/>
</dbReference>
<evidence type="ECO:0000256" key="4">
    <source>
        <dbReference type="ARBA" id="ARBA00073031"/>
    </source>
</evidence>